<dbReference type="Pfam" id="PF02458">
    <property type="entry name" value="Transferase"/>
    <property type="match status" value="1"/>
</dbReference>
<comment type="caution">
    <text evidence="2">The sequence shown here is derived from an EMBL/GenBank/DDBJ whole genome shotgun (WGS) entry which is preliminary data.</text>
</comment>
<dbReference type="InterPro" id="IPR050898">
    <property type="entry name" value="Plant_acyltransferase"/>
</dbReference>
<proteinExistence type="inferred from homology"/>
<reference evidence="2" key="1">
    <citation type="journal article" date="2018" name="DNA Res.">
        <title>Multiple hybrid de novo genome assembly of finger millet, an orphan allotetraploid crop.</title>
        <authorList>
            <person name="Hatakeyama M."/>
            <person name="Aluri S."/>
            <person name="Balachadran M.T."/>
            <person name="Sivarajan S.R."/>
            <person name="Patrignani A."/>
            <person name="Gruter S."/>
            <person name="Poveda L."/>
            <person name="Shimizu-Inatsugi R."/>
            <person name="Baeten J."/>
            <person name="Francoijs K.J."/>
            <person name="Nataraja K.N."/>
            <person name="Reddy Y.A.N."/>
            <person name="Phadnis S."/>
            <person name="Ravikumar R.L."/>
            <person name="Schlapbach R."/>
            <person name="Sreeman S.M."/>
            <person name="Shimizu K.K."/>
        </authorList>
    </citation>
    <scope>NUCLEOTIDE SEQUENCE</scope>
</reference>
<accession>A0AAV5CZX5</accession>
<evidence type="ECO:0000313" key="3">
    <source>
        <dbReference type="Proteomes" id="UP001054889"/>
    </source>
</evidence>
<protein>
    <submittedName>
        <fullName evidence="2">Uncharacterized protein</fullName>
    </submittedName>
</protein>
<organism evidence="2 3">
    <name type="scientific">Eleusine coracana subsp. coracana</name>
    <dbReference type="NCBI Taxonomy" id="191504"/>
    <lineage>
        <taxon>Eukaryota</taxon>
        <taxon>Viridiplantae</taxon>
        <taxon>Streptophyta</taxon>
        <taxon>Embryophyta</taxon>
        <taxon>Tracheophyta</taxon>
        <taxon>Spermatophyta</taxon>
        <taxon>Magnoliopsida</taxon>
        <taxon>Liliopsida</taxon>
        <taxon>Poales</taxon>
        <taxon>Poaceae</taxon>
        <taxon>PACMAD clade</taxon>
        <taxon>Chloridoideae</taxon>
        <taxon>Cynodonteae</taxon>
        <taxon>Eleusininae</taxon>
        <taxon>Eleusine</taxon>
    </lineage>
</organism>
<dbReference type="AlphaFoldDB" id="A0AAV5CZX5"/>
<comment type="similarity">
    <text evidence="1">Belongs to the plant acyltransferase family.</text>
</comment>
<dbReference type="EMBL" id="BQKI01000010">
    <property type="protein sequence ID" value="GJN03574.1"/>
    <property type="molecule type" value="Genomic_DNA"/>
</dbReference>
<evidence type="ECO:0000313" key="2">
    <source>
        <dbReference type="EMBL" id="GJN03574.1"/>
    </source>
</evidence>
<dbReference type="PANTHER" id="PTHR31147:SF61">
    <property type="entry name" value="ACYL TRANSFERASE 15"/>
    <property type="match status" value="1"/>
</dbReference>
<dbReference type="GO" id="GO:0016747">
    <property type="term" value="F:acyltransferase activity, transferring groups other than amino-acyl groups"/>
    <property type="evidence" value="ECO:0007669"/>
    <property type="project" value="UniProtKB-ARBA"/>
</dbReference>
<keyword evidence="3" id="KW-1185">Reference proteome</keyword>
<dbReference type="InterPro" id="IPR023213">
    <property type="entry name" value="CAT-like_dom_sf"/>
</dbReference>
<reference evidence="2" key="2">
    <citation type="submission" date="2021-12" db="EMBL/GenBank/DDBJ databases">
        <title>Resequencing data analysis of finger millet.</title>
        <authorList>
            <person name="Hatakeyama M."/>
            <person name="Aluri S."/>
            <person name="Balachadran M.T."/>
            <person name="Sivarajan S.R."/>
            <person name="Poveda L."/>
            <person name="Shimizu-Inatsugi R."/>
            <person name="Schlapbach R."/>
            <person name="Sreeman S.M."/>
            <person name="Shimizu K.K."/>
        </authorList>
    </citation>
    <scope>NUCLEOTIDE SEQUENCE</scope>
</reference>
<sequence>MRVVVVSKSPPVIVRPSSSSVVPLTRVTEKLSSFDKPYALSLVTSFLVFEHPVHDAANTTKRALSYALVHYYPFTARMIVADDDGEFHMRCHGECVTFVAASANCTLKDAKLLEVSNGETMTSTLLDDLAVNSPAESYCPGDPLLLMQVTEFTCDGFVLGVTWNHGIADAVGMAQFLRAVGELACGFPFPSVIPARWDASLLSLPPFILELVASPEPLNHLIRIGISIPLSSINRIKVEFLERSNSQMCTMFEAVAAVLWQCRTRAIISDPESMALLSFAVNMCKHMGAKDGFYGNCIAIQQVVARSNTVVDADIVDLIKMIKRAKDEAAQPNQKEGVCKIIRTLDQQQRYNTLILSSWRNIGFEEHDFGGGMPARVMC</sequence>
<evidence type="ECO:0000256" key="1">
    <source>
        <dbReference type="ARBA" id="ARBA00009861"/>
    </source>
</evidence>
<name>A0AAV5CZX5_ELECO</name>
<dbReference type="Proteomes" id="UP001054889">
    <property type="component" value="Unassembled WGS sequence"/>
</dbReference>
<dbReference type="PANTHER" id="PTHR31147">
    <property type="entry name" value="ACYL TRANSFERASE 4"/>
    <property type="match status" value="1"/>
</dbReference>
<gene>
    <name evidence="2" type="primary">ga21030</name>
    <name evidence="2" type="ORF">PR202_ga21030</name>
</gene>
<dbReference type="Gene3D" id="3.30.559.10">
    <property type="entry name" value="Chloramphenicol acetyltransferase-like domain"/>
    <property type="match status" value="2"/>
</dbReference>